<evidence type="ECO:0000313" key="3">
    <source>
        <dbReference type="EMBL" id="SLM30893.1"/>
    </source>
</evidence>
<dbReference type="Pfam" id="PF13193">
    <property type="entry name" value="AMP-binding_C"/>
    <property type="match status" value="1"/>
</dbReference>
<evidence type="ECO:0000313" key="4">
    <source>
        <dbReference type="Proteomes" id="UP000191931"/>
    </source>
</evidence>
<dbReference type="OrthoDB" id="9765680at2"/>
<dbReference type="SUPFAM" id="SSF56801">
    <property type="entry name" value="Acetyl-CoA synthetase-like"/>
    <property type="match status" value="1"/>
</dbReference>
<proteinExistence type="predicted"/>
<evidence type="ECO:0000259" key="2">
    <source>
        <dbReference type="Pfam" id="PF13193"/>
    </source>
</evidence>
<name>A0A1W1HEN6_9BACT</name>
<sequence length="82" mass="9457">MFSYPQTKEAMTVGIPDTYLGESIKSFIVPKDNEVIDINELKHFVLDRLGDFKCPNEFKIVDDIPKGPSGKLLRRKLREMDK</sequence>
<dbReference type="InterPro" id="IPR045851">
    <property type="entry name" value="AMP-bd_C_sf"/>
</dbReference>
<evidence type="ECO:0000256" key="1">
    <source>
        <dbReference type="ARBA" id="ARBA00022598"/>
    </source>
</evidence>
<dbReference type="STRING" id="1246637.MTBBW1_2510011"/>
<gene>
    <name evidence="3" type="ORF">MTBBW1_2510011</name>
</gene>
<feature type="domain" description="AMP-binding enzyme C-terminal" evidence="2">
    <location>
        <begin position="3"/>
        <end position="71"/>
    </location>
</feature>
<organism evidence="3 4">
    <name type="scientific">Desulfamplus magnetovallimortis</name>
    <dbReference type="NCBI Taxonomy" id="1246637"/>
    <lineage>
        <taxon>Bacteria</taxon>
        <taxon>Pseudomonadati</taxon>
        <taxon>Thermodesulfobacteriota</taxon>
        <taxon>Desulfobacteria</taxon>
        <taxon>Desulfobacterales</taxon>
        <taxon>Desulfobacteraceae</taxon>
        <taxon>Desulfamplus</taxon>
    </lineage>
</organism>
<dbReference type="EMBL" id="FWEV01000170">
    <property type="protein sequence ID" value="SLM30893.1"/>
    <property type="molecule type" value="Genomic_DNA"/>
</dbReference>
<dbReference type="PANTHER" id="PTHR43352:SF1">
    <property type="entry name" value="ANTHRANILATE--COA LIGASE"/>
    <property type="match status" value="1"/>
</dbReference>
<reference evidence="3 4" key="1">
    <citation type="submission" date="2017-03" db="EMBL/GenBank/DDBJ databases">
        <authorList>
            <person name="Afonso C.L."/>
            <person name="Miller P.J."/>
            <person name="Scott M.A."/>
            <person name="Spackman E."/>
            <person name="Goraichik I."/>
            <person name="Dimitrov K.M."/>
            <person name="Suarez D.L."/>
            <person name="Swayne D.E."/>
        </authorList>
    </citation>
    <scope>NUCLEOTIDE SEQUENCE [LARGE SCALE GENOMIC DNA]</scope>
    <source>
        <strain evidence="3">PRJEB14757</strain>
    </source>
</reference>
<keyword evidence="4" id="KW-1185">Reference proteome</keyword>
<dbReference type="Proteomes" id="UP000191931">
    <property type="component" value="Unassembled WGS sequence"/>
</dbReference>
<dbReference type="PANTHER" id="PTHR43352">
    <property type="entry name" value="ACETYL-COA SYNTHETASE"/>
    <property type="match status" value="1"/>
</dbReference>
<protein>
    <recommendedName>
        <fullName evidence="2">AMP-binding enzyme C-terminal domain-containing protein</fullName>
    </recommendedName>
</protein>
<dbReference type="Gene3D" id="3.30.300.30">
    <property type="match status" value="1"/>
</dbReference>
<dbReference type="AlphaFoldDB" id="A0A1W1HEN6"/>
<dbReference type="GO" id="GO:0044550">
    <property type="term" value="P:secondary metabolite biosynthetic process"/>
    <property type="evidence" value="ECO:0007669"/>
    <property type="project" value="TreeGrafter"/>
</dbReference>
<keyword evidence="1" id="KW-0436">Ligase</keyword>
<dbReference type="GO" id="GO:0016878">
    <property type="term" value="F:acid-thiol ligase activity"/>
    <property type="evidence" value="ECO:0007669"/>
    <property type="project" value="TreeGrafter"/>
</dbReference>
<accession>A0A1W1HEN6</accession>
<dbReference type="InterPro" id="IPR025110">
    <property type="entry name" value="AMP-bd_C"/>
</dbReference>